<protein>
    <submittedName>
        <fullName evidence="1">Uncharacterized protein</fullName>
    </submittedName>
</protein>
<keyword evidence="2" id="KW-1185">Reference proteome</keyword>
<accession>A0ABD0LAV8</accession>
<sequence>MGDAGRSFPVITLHPPLRVLSKLHRRQRGSQVVMKRPWAFSVNFPFNLISSTETLSPKTISPPSGKRERAHD</sequence>
<reference evidence="1 2" key="1">
    <citation type="journal article" date="2023" name="Sci. Data">
        <title>Genome assembly of the Korean intertidal mud-creeper Batillaria attramentaria.</title>
        <authorList>
            <person name="Patra A.K."/>
            <person name="Ho P.T."/>
            <person name="Jun S."/>
            <person name="Lee S.J."/>
            <person name="Kim Y."/>
            <person name="Won Y.J."/>
        </authorList>
    </citation>
    <scope>NUCLEOTIDE SEQUENCE [LARGE SCALE GENOMIC DNA]</scope>
    <source>
        <strain evidence="1">Wonlab-2016</strain>
    </source>
</reference>
<dbReference type="AlphaFoldDB" id="A0ABD0LAV8"/>
<name>A0ABD0LAV8_9CAEN</name>
<gene>
    <name evidence="1" type="ORF">BaRGS_00012241</name>
</gene>
<organism evidence="1 2">
    <name type="scientific">Batillaria attramentaria</name>
    <dbReference type="NCBI Taxonomy" id="370345"/>
    <lineage>
        <taxon>Eukaryota</taxon>
        <taxon>Metazoa</taxon>
        <taxon>Spiralia</taxon>
        <taxon>Lophotrochozoa</taxon>
        <taxon>Mollusca</taxon>
        <taxon>Gastropoda</taxon>
        <taxon>Caenogastropoda</taxon>
        <taxon>Sorbeoconcha</taxon>
        <taxon>Cerithioidea</taxon>
        <taxon>Batillariidae</taxon>
        <taxon>Batillaria</taxon>
    </lineage>
</organism>
<comment type="caution">
    <text evidence="1">The sequence shown here is derived from an EMBL/GenBank/DDBJ whole genome shotgun (WGS) entry which is preliminary data.</text>
</comment>
<proteinExistence type="predicted"/>
<evidence type="ECO:0000313" key="2">
    <source>
        <dbReference type="Proteomes" id="UP001519460"/>
    </source>
</evidence>
<evidence type="ECO:0000313" key="1">
    <source>
        <dbReference type="EMBL" id="KAK7496589.1"/>
    </source>
</evidence>
<dbReference type="EMBL" id="JACVVK020000066">
    <property type="protein sequence ID" value="KAK7496589.1"/>
    <property type="molecule type" value="Genomic_DNA"/>
</dbReference>
<dbReference type="Proteomes" id="UP001519460">
    <property type="component" value="Unassembled WGS sequence"/>
</dbReference>